<feature type="domain" description="ELP1 three-helical bundle" evidence="4">
    <location>
        <begin position="264"/>
        <end position="427"/>
    </location>
</feature>
<feature type="domain" description="ELP1 alpha-solenoid" evidence="3">
    <location>
        <begin position="2"/>
        <end position="81"/>
    </location>
</feature>
<reference evidence="5" key="1">
    <citation type="submission" date="2021-01" db="EMBL/GenBank/DDBJ databases">
        <authorList>
            <person name="Corre E."/>
            <person name="Pelletier E."/>
            <person name="Niang G."/>
            <person name="Scheremetjew M."/>
            <person name="Finn R."/>
            <person name="Kale V."/>
            <person name="Holt S."/>
            <person name="Cochrane G."/>
            <person name="Meng A."/>
            <person name="Brown T."/>
            <person name="Cohen L."/>
        </authorList>
    </citation>
    <scope>NUCLEOTIDE SEQUENCE</scope>
    <source>
        <strain evidence="5">SAG 36.94</strain>
    </source>
</reference>
<evidence type="ECO:0000256" key="1">
    <source>
        <dbReference type="SAM" id="Coils"/>
    </source>
</evidence>
<dbReference type="InterPro" id="IPR056166">
    <property type="entry name" value="TPR_ELP1"/>
</dbReference>
<dbReference type="InterPro" id="IPR056167">
    <property type="entry name" value="A-sol_ELP1"/>
</dbReference>
<sequence>MPIITAFLQKDPPDMHGALRHILRYPPEKQEKCIDYLFVLSKDARRVYQEALATHDLRLADMVATQSQMDPKEYGPYLRRLDGLDKDRKAFEIDHELGKYSSALFHLLNAGAREEALDYCLDHALYEEGIRHFCLDNDALRRISKTYALHLSNEGRHGYAASRLASINEWQLAAEEYGKAKQWQFSLSCARRCMQSSDFNKFSASLADSLRNGGEPLGAAIIYSQHLQDTSTGLDVLLSACEWEAASELTCREDSGEYRERLLQALCAAAEGQLDHLEDLRRKLRERRDRLLVVRDYKASLAEALNDLEVNLEDSSSDVFTQSDASTMASDFTFASRTSHATILSDRAAAQRREKATLKRKKKMENRKVRIREGHPQEEEYLVGYLHRILPNSSTMTPIRSLVRGMLAEGLAAEATDVEDSVDEYIELSRQVAERVGLQLGDDAGVPERLTMKPARIN</sequence>
<dbReference type="GO" id="GO:0002926">
    <property type="term" value="P:tRNA wobble base 5-methoxycarbonylmethyl-2-thiouridinylation"/>
    <property type="evidence" value="ECO:0007669"/>
    <property type="project" value="TreeGrafter"/>
</dbReference>
<dbReference type="EMBL" id="HBGH01008478">
    <property type="protein sequence ID" value="CAD9232559.1"/>
    <property type="molecule type" value="Transcribed_RNA"/>
</dbReference>
<dbReference type="GO" id="GO:0033588">
    <property type="term" value="C:elongator holoenzyme complex"/>
    <property type="evidence" value="ECO:0007669"/>
    <property type="project" value="InterPro"/>
</dbReference>
<dbReference type="Pfam" id="PF23936">
    <property type="entry name" value="HB_ELP1"/>
    <property type="match status" value="1"/>
</dbReference>
<dbReference type="GO" id="GO:0005829">
    <property type="term" value="C:cytosol"/>
    <property type="evidence" value="ECO:0007669"/>
    <property type="project" value="TreeGrafter"/>
</dbReference>
<name>A0A7S1TDA6_9RHOD</name>
<dbReference type="Pfam" id="PF23878">
    <property type="entry name" value="TPR_ELP1"/>
    <property type="match status" value="1"/>
</dbReference>
<dbReference type="PANTHER" id="PTHR12747:SF0">
    <property type="entry name" value="ELONGATOR COMPLEX PROTEIN 1"/>
    <property type="match status" value="1"/>
</dbReference>
<proteinExistence type="predicted"/>
<dbReference type="InterPro" id="IPR056169">
    <property type="entry name" value="HB_ELP1"/>
</dbReference>
<feature type="coiled-coil region" evidence="1">
    <location>
        <begin position="267"/>
        <end position="318"/>
    </location>
</feature>
<feature type="domain" description="ELP1 TPR" evidence="2">
    <location>
        <begin position="90"/>
        <end position="244"/>
    </location>
</feature>
<dbReference type="PANTHER" id="PTHR12747">
    <property type="entry name" value="ELONGATOR COMPLEX PROTEIN 1"/>
    <property type="match status" value="1"/>
</dbReference>
<dbReference type="AlphaFoldDB" id="A0A7S1TDA6"/>
<organism evidence="5">
    <name type="scientific">Compsopogon caeruleus</name>
    <dbReference type="NCBI Taxonomy" id="31354"/>
    <lineage>
        <taxon>Eukaryota</taxon>
        <taxon>Rhodophyta</taxon>
        <taxon>Compsopogonophyceae</taxon>
        <taxon>Compsopogonales</taxon>
        <taxon>Compsopogonaceae</taxon>
        <taxon>Compsopogon</taxon>
    </lineage>
</organism>
<gene>
    <name evidence="5" type="ORF">CCAE0312_LOCUS4642</name>
</gene>
<evidence type="ECO:0000259" key="2">
    <source>
        <dbReference type="Pfam" id="PF23878"/>
    </source>
</evidence>
<dbReference type="GO" id="GO:0000049">
    <property type="term" value="F:tRNA binding"/>
    <property type="evidence" value="ECO:0007669"/>
    <property type="project" value="TreeGrafter"/>
</dbReference>
<dbReference type="InterPro" id="IPR006849">
    <property type="entry name" value="Elp1"/>
</dbReference>
<evidence type="ECO:0000259" key="3">
    <source>
        <dbReference type="Pfam" id="PF23925"/>
    </source>
</evidence>
<evidence type="ECO:0000313" key="5">
    <source>
        <dbReference type="EMBL" id="CAD9232559.1"/>
    </source>
</evidence>
<evidence type="ECO:0000259" key="4">
    <source>
        <dbReference type="Pfam" id="PF23936"/>
    </source>
</evidence>
<keyword evidence="1" id="KW-0175">Coiled coil</keyword>
<dbReference type="UniPathway" id="UPA00988"/>
<accession>A0A7S1TDA6</accession>
<protein>
    <submittedName>
        <fullName evidence="5">Uncharacterized protein</fullName>
    </submittedName>
</protein>
<dbReference type="Pfam" id="PF23925">
    <property type="entry name" value="A-sol_ELP1"/>
    <property type="match status" value="1"/>
</dbReference>